<protein>
    <submittedName>
        <fullName evidence="1">Uncharacterized protein</fullName>
    </submittedName>
</protein>
<feature type="non-terminal residue" evidence="1">
    <location>
        <position position="1"/>
    </location>
</feature>
<organism evidence="1">
    <name type="scientific">Graphocephala atropunctata</name>
    <dbReference type="NCBI Taxonomy" id="36148"/>
    <lineage>
        <taxon>Eukaryota</taxon>
        <taxon>Metazoa</taxon>
        <taxon>Ecdysozoa</taxon>
        <taxon>Arthropoda</taxon>
        <taxon>Hexapoda</taxon>
        <taxon>Insecta</taxon>
        <taxon>Pterygota</taxon>
        <taxon>Neoptera</taxon>
        <taxon>Paraneoptera</taxon>
        <taxon>Hemiptera</taxon>
        <taxon>Auchenorrhyncha</taxon>
        <taxon>Membracoidea</taxon>
        <taxon>Cicadellidae</taxon>
        <taxon>Cicadellinae</taxon>
        <taxon>Cicadellini</taxon>
        <taxon>Graphocephala</taxon>
    </lineage>
</organism>
<gene>
    <name evidence="1" type="ORF">g.35613</name>
    <name evidence="2" type="ORF">g.35618</name>
</gene>
<name>A0A1B6MCS8_9HEMI</name>
<accession>A0A1B6MCS8</accession>
<sequence>VINPNIWEEDLFPITTCSPKDTPLNTHDQREQSDNREVTAILFTYNVSPIRHLVCGEELKVVYSARSVAKTSSQISTPTSANIIFLTYLSIYLTSERNPFSNDVRFEFVTVK</sequence>
<evidence type="ECO:0000313" key="1">
    <source>
        <dbReference type="EMBL" id="JAT33727.1"/>
    </source>
</evidence>
<dbReference type="EMBL" id="GEBQ01000635">
    <property type="protein sequence ID" value="JAT39342.1"/>
    <property type="molecule type" value="Transcribed_RNA"/>
</dbReference>
<proteinExistence type="predicted"/>
<evidence type="ECO:0000313" key="2">
    <source>
        <dbReference type="EMBL" id="JAT39342.1"/>
    </source>
</evidence>
<dbReference type="AlphaFoldDB" id="A0A1B6MCS8"/>
<dbReference type="EMBL" id="GEBQ01006250">
    <property type="protein sequence ID" value="JAT33727.1"/>
    <property type="molecule type" value="Transcribed_RNA"/>
</dbReference>
<reference evidence="1" key="1">
    <citation type="submission" date="2015-11" db="EMBL/GenBank/DDBJ databases">
        <title>De novo transcriptome assembly of four potential Pierce s Disease insect vectors from Arizona vineyards.</title>
        <authorList>
            <person name="Tassone E.E."/>
        </authorList>
    </citation>
    <scope>NUCLEOTIDE SEQUENCE</scope>
</reference>